<keyword evidence="8" id="KW-1185">Reference proteome</keyword>
<dbReference type="GO" id="GO:0022857">
    <property type="term" value="F:transmembrane transporter activity"/>
    <property type="evidence" value="ECO:0007669"/>
    <property type="project" value="InterPro"/>
</dbReference>
<feature type="transmembrane region" description="Helical" evidence="6">
    <location>
        <begin position="176"/>
        <end position="195"/>
    </location>
</feature>
<evidence type="ECO:0000256" key="6">
    <source>
        <dbReference type="SAM" id="Phobius"/>
    </source>
</evidence>
<name>A0A3R7M7B5_PENVA</name>
<keyword evidence="4 6" id="KW-0472">Membrane</keyword>
<evidence type="ECO:0000256" key="4">
    <source>
        <dbReference type="ARBA" id="ARBA00023136"/>
    </source>
</evidence>
<dbReference type="Pfam" id="PF07690">
    <property type="entry name" value="MFS_1"/>
    <property type="match status" value="1"/>
</dbReference>
<dbReference type="GO" id="GO:0016020">
    <property type="term" value="C:membrane"/>
    <property type="evidence" value="ECO:0007669"/>
    <property type="project" value="UniProtKB-SubCell"/>
</dbReference>
<dbReference type="STRING" id="6689.A0A3R7M7B5"/>
<accession>A0A3R7M7B5</accession>
<feature type="compositionally biased region" description="Polar residues" evidence="5">
    <location>
        <begin position="1"/>
        <end position="10"/>
    </location>
</feature>
<evidence type="ECO:0000256" key="1">
    <source>
        <dbReference type="ARBA" id="ARBA00004141"/>
    </source>
</evidence>
<dbReference type="PRINTS" id="PR01217">
    <property type="entry name" value="PRICHEXTENSN"/>
</dbReference>
<dbReference type="PANTHER" id="PTHR11662">
    <property type="entry name" value="SOLUTE CARRIER FAMILY 17"/>
    <property type="match status" value="1"/>
</dbReference>
<evidence type="ECO:0000256" key="3">
    <source>
        <dbReference type="ARBA" id="ARBA00022989"/>
    </source>
</evidence>
<feature type="region of interest" description="Disordered" evidence="5">
    <location>
        <begin position="1"/>
        <end position="35"/>
    </location>
</feature>
<gene>
    <name evidence="7" type="ORF">C7M84_006577</name>
</gene>
<dbReference type="AlphaFoldDB" id="A0A3R7M7B5"/>
<dbReference type="OrthoDB" id="2985014at2759"/>
<feature type="transmembrane region" description="Helical" evidence="6">
    <location>
        <begin position="499"/>
        <end position="517"/>
    </location>
</feature>
<feature type="transmembrane region" description="Helical" evidence="6">
    <location>
        <begin position="201"/>
        <end position="224"/>
    </location>
</feature>
<dbReference type="FunFam" id="1.20.1250.20:FF:000532">
    <property type="entry name" value="SLC (SoLute Carrier) homolog"/>
    <property type="match status" value="1"/>
</dbReference>
<feature type="transmembrane region" description="Helical" evidence="6">
    <location>
        <begin position="236"/>
        <end position="257"/>
    </location>
</feature>
<dbReference type="InterPro" id="IPR050382">
    <property type="entry name" value="MFS_Na/Anion_cotransporter"/>
</dbReference>
<dbReference type="Gene3D" id="1.20.1250.20">
    <property type="entry name" value="MFS general substrate transporter like domains"/>
    <property type="match status" value="2"/>
</dbReference>
<comment type="caution">
    <text evidence="7">The sequence shown here is derived from an EMBL/GenBank/DDBJ whole genome shotgun (WGS) entry which is preliminary data.</text>
</comment>
<sequence>MVISPSTGSDQDTKEGRGEKGHDNYSETDALGGLVMAEEAAPTEAKAEEGSPGGCWRARDSLALVGFVAFAVTSCMRIILVHNALHTPPTSPNHPYPPSPFPNPHHPPHPPSPNHPIPPNPSSPHHPPSPHPPIPLPPTPSPPSLPHPSSPPITLPLTTPITPHPLPLITPIHPSVFGLGVVLSAVLTLLSPVSATTSTALFVAVRMLVGAASGVVFPAMNALLSLWIPPSDRAKFSTVVFAGLDFGKMVALPVTGWLCASGTLGGWPLVFYVFGGVSLLCGALWFLLVSDCPEAHPRISQQERDYLVRRCGRRPGNNGPIPWKGMMTSLPVWSLIIAHVGHNWGSYTLITQLPTYLKNIYQFDIQSNGLLSAFPYLTMWVFSMGYSGFMHKVSHRISVLSVRRISMAVAAYGPMCGLLTLCIVDLSAAMTVAVLCAVVGISGAMYSGYMCSHQDLAPNYAGTLFGITNTLANIPGFAAPQLTGAITEGNQTVSAWRSVFLISSAVYFISGTAYLLFISADKQPWNDASPGTKGEEELGVVAEKTKSLDD</sequence>
<dbReference type="SUPFAM" id="SSF103473">
    <property type="entry name" value="MFS general substrate transporter"/>
    <property type="match status" value="1"/>
</dbReference>
<dbReference type="Proteomes" id="UP000283509">
    <property type="component" value="Unassembled WGS sequence"/>
</dbReference>
<reference evidence="7 8" key="1">
    <citation type="submission" date="2018-04" db="EMBL/GenBank/DDBJ databases">
        <authorList>
            <person name="Zhang X."/>
            <person name="Yuan J."/>
            <person name="Li F."/>
            <person name="Xiang J."/>
        </authorList>
    </citation>
    <scope>NUCLEOTIDE SEQUENCE [LARGE SCALE GENOMIC DNA]</scope>
    <source>
        <tissue evidence="7">Muscle</tissue>
    </source>
</reference>
<evidence type="ECO:0000313" key="7">
    <source>
        <dbReference type="EMBL" id="ROT74901.1"/>
    </source>
</evidence>
<dbReference type="EMBL" id="QCYY01001835">
    <property type="protein sequence ID" value="ROT74901.1"/>
    <property type="molecule type" value="Genomic_DNA"/>
</dbReference>
<feature type="transmembrane region" description="Helical" evidence="6">
    <location>
        <begin position="61"/>
        <end position="80"/>
    </location>
</feature>
<proteinExistence type="predicted"/>
<organism evidence="7 8">
    <name type="scientific">Penaeus vannamei</name>
    <name type="common">Whiteleg shrimp</name>
    <name type="synonym">Litopenaeus vannamei</name>
    <dbReference type="NCBI Taxonomy" id="6689"/>
    <lineage>
        <taxon>Eukaryota</taxon>
        <taxon>Metazoa</taxon>
        <taxon>Ecdysozoa</taxon>
        <taxon>Arthropoda</taxon>
        <taxon>Crustacea</taxon>
        <taxon>Multicrustacea</taxon>
        <taxon>Malacostraca</taxon>
        <taxon>Eumalacostraca</taxon>
        <taxon>Eucarida</taxon>
        <taxon>Decapoda</taxon>
        <taxon>Dendrobranchiata</taxon>
        <taxon>Penaeoidea</taxon>
        <taxon>Penaeidae</taxon>
        <taxon>Penaeus</taxon>
    </lineage>
</organism>
<dbReference type="GO" id="GO:0006820">
    <property type="term" value="P:monoatomic anion transport"/>
    <property type="evidence" value="ECO:0007669"/>
    <property type="project" value="TreeGrafter"/>
</dbReference>
<evidence type="ECO:0000313" key="8">
    <source>
        <dbReference type="Proteomes" id="UP000283509"/>
    </source>
</evidence>
<comment type="subcellular location">
    <subcellularLocation>
        <location evidence="1">Membrane</location>
        <topology evidence="1">Multi-pass membrane protein</topology>
    </subcellularLocation>
</comment>
<feature type="region of interest" description="Disordered" evidence="5">
    <location>
        <begin position="526"/>
        <end position="550"/>
    </location>
</feature>
<dbReference type="InterPro" id="IPR011701">
    <property type="entry name" value="MFS"/>
</dbReference>
<feature type="transmembrane region" description="Helical" evidence="6">
    <location>
        <begin position="269"/>
        <end position="289"/>
    </location>
</feature>
<feature type="transmembrane region" description="Helical" evidence="6">
    <location>
        <begin position="330"/>
        <end position="350"/>
    </location>
</feature>
<evidence type="ECO:0000256" key="2">
    <source>
        <dbReference type="ARBA" id="ARBA00022692"/>
    </source>
</evidence>
<feature type="transmembrane region" description="Helical" evidence="6">
    <location>
        <begin position="409"/>
        <end position="442"/>
    </location>
</feature>
<feature type="transmembrane region" description="Helical" evidence="6">
    <location>
        <begin position="370"/>
        <end position="389"/>
    </location>
</feature>
<dbReference type="InterPro" id="IPR036259">
    <property type="entry name" value="MFS_trans_sf"/>
</dbReference>
<keyword evidence="3 6" id="KW-1133">Transmembrane helix</keyword>
<dbReference type="PANTHER" id="PTHR11662:SF399">
    <property type="entry name" value="FI19708P1-RELATED"/>
    <property type="match status" value="1"/>
</dbReference>
<keyword evidence="2 6" id="KW-0812">Transmembrane</keyword>
<feature type="compositionally biased region" description="Basic and acidic residues" evidence="5">
    <location>
        <begin position="11"/>
        <end position="25"/>
    </location>
</feature>
<protein>
    <submittedName>
        <fullName evidence="7">Putative inorganic phosphate cotransporter</fullName>
    </submittedName>
</protein>
<feature type="region of interest" description="Disordered" evidence="5">
    <location>
        <begin position="89"/>
        <end position="156"/>
    </location>
</feature>
<reference evidence="7 8" key="2">
    <citation type="submission" date="2019-01" db="EMBL/GenBank/DDBJ databases">
        <title>The decoding of complex shrimp genome reveals the adaptation for benthos swimmer, frequently molting mechanism and breeding impact on genome.</title>
        <authorList>
            <person name="Sun Y."/>
            <person name="Gao Y."/>
            <person name="Yu Y."/>
        </authorList>
    </citation>
    <scope>NUCLEOTIDE SEQUENCE [LARGE SCALE GENOMIC DNA]</scope>
    <source>
        <tissue evidence="7">Muscle</tissue>
    </source>
</reference>
<evidence type="ECO:0000256" key="5">
    <source>
        <dbReference type="SAM" id="MobiDB-lite"/>
    </source>
</evidence>
<feature type="compositionally biased region" description="Pro residues" evidence="5">
    <location>
        <begin position="89"/>
        <end position="154"/>
    </location>
</feature>